<keyword evidence="2" id="KW-1133">Transmembrane helix</keyword>
<organism evidence="3 4">
    <name type="scientific">Corynebacterium amycolatum</name>
    <dbReference type="NCBI Taxonomy" id="43765"/>
    <lineage>
        <taxon>Bacteria</taxon>
        <taxon>Bacillati</taxon>
        <taxon>Actinomycetota</taxon>
        <taxon>Actinomycetes</taxon>
        <taxon>Mycobacteriales</taxon>
        <taxon>Corynebacteriaceae</taxon>
        <taxon>Corynebacterium</taxon>
    </lineage>
</organism>
<feature type="region of interest" description="Disordered" evidence="1">
    <location>
        <begin position="1"/>
        <end position="24"/>
    </location>
</feature>
<evidence type="ECO:0008006" key="5">
    <source>
        <dbReference type="Google" id="ProtNLM"/>
    </source>
</evidence>
<dbReference type="RefSeq" id="WP_284825531.1">
    <property type="nucleotide sequence ID" value="NZ_JASOOY020000011.1"/>
</dbReference>
<dbReference type="Proteomes" id="UP001223646">
    <property type="component" value="Unassembled WGS sequence"/>
</dbReference>
<evidence type="ECO:0000256" key="1">
    <source>
        <dbReference type="SAM" id="MobiDB-lite"/>
    </source>
</evidence>
<dbReference type="AlphaFoldDB" id="A0AAW9STM5"/>
<sequence>MTQTPLGSKNRARPETRAKSTGDGSISPVMALISGFCVVVLVIVLAVASTSDRVSKPQNINGDALGPDPWEATEQYVERADESLENMKKEDYQLKNGQPVVEDPKFWAMVTFDRLLDAQEAAQVYEKEPSLRVSTAIIGGVSTRYLPQPSKMASEEKLLQDQLELAAAYADVAIDDERLGFNGLLVYGDAEALMNVKKLPAVKAVEALPSDAARGRFGIRPVLSSGFTDKDPLFAPGLSQN</sequence>
<proteinExistence type="predicted"/>
<evidence type="ECO:0000313" key="4">
    <source>
        <dbReference type="Proteomes" id="UP001223646"/>
    </source>
</evidence>
<keyword evidence="2" id="KW-0812">Transmembrane</keyword>
<reference evidence="3" key="1">
    <citation type="submission" date="2023-05" db="EMBL/GenBank/DDBJ databases">
        <authorList>
            <person name="Du J."/>
        </authorList>
    </citation>
    <scope>NUCLEOTIDE SEQUENCE</scope>
    <source>
        <strain evidence="3">UMB1064</strain>
    </source>
</reference>
<accession>A0AAW9STM5</accession>
<reference evidence="3" key="2">
    <citation type="submission" date="2024-05" db="EMBL/GenBank/DDBJ databases">
        <authorList>
            <person name="Wolfe A."/>
        </authorList>
    </citation>
    <scope>NUCLEOTIDE SEQUENCE</scope>
    <source>
        <strain evidence="3">UMB1064</strain>
    </source>
</reference>
<comment type="caution">
    <text evidence="3">The sequence shown here is derived from an EMBL/GenBank/DDBJ whole genome shotgun (WGS) entry which is preliminary data.</text>
</comment>
<evidence type="ECO:0000256" key="2">
    <source>
        <dbReference type="SAM" id="Phobius"/>
    </source>
</evidence>
<gene>
    <name evidence="3" type="ORF">QP460_003020</name>
</gene>
<evidence type="ECO:0000313" key="3">
    <source>
        <dbReference type="EMBL" id="MEO3716564.1"/>
    </source>
</evidence>
<name>A0AAW9STM5_CORAY</name>
<protein>
    <recommendedName>
        <fullName evidence="5">Secreted protein</fullName>
    </recommendedName>
</protein>
<feature type="transmembrane region" description="Helical" evidence="2">
    <location>
        <begin position="29"/>
        <end position="48"/>
    </location>
</feature>
<keyword evidence="2" id="KW-0472">Membrane</keyword>
<dbReference type="EMBL" id="JASOOY020000011">
    <property type="protein sequence ID" value="MEO3716564.1"/>
    <property type="molecule type" value="Genomic_DNA"/>
</dbReference>